<accession>A0A7M5UKC5</accession>
<dbReference type="InterPro" id="IPR044865">
    <property type="entry name" value="MRH_dom"/>
</dbReference>
<evidence type="ECO:0000256" key="1">
    <source>
        <dbReference type="ARBA" id="ARBA00022729"/>
    </source>
</evidence>
<keyword evidence="2" id="KW-1015">Disulfide bond</keyword>
<dbReference type="SUPFAM" id="SSF57184">
    <property type="entry name" value="Growth factor receptor domain"/>
    <property type="match status" value="2"/>
</dbReference>
<dbReference type="PANTHER" id="PTHR46967:SF2">
    <property type="entry name" value="SUSHI, VON WILLEBRAND FACTOR TYPE A, EGF AND PENTRAXIN DOMAIN-CONTAINING PROTEIN 1-LIKE"/>
    <property type="match status" value="1"/>
</dbReference>
<keyword evidence="5" id="KW-1185">Reference proteome</keyword>
<dbReference type="Proteomes" id="UP000594262">
    <property type="component" value="Unplaced"/>
</dbReference>
<dbReference type="PANTHER" id="PTHR46967">
    <property type="entry name" value="INSULIN-LIKE GROWTH FACTOR BINDING PROTEIN,N-TERMINAL"/>
    <property type="match status" value="1"/>
</dbReference>
<evidence type="ECO:0000259" key="3">
    <source>
        <dbReference type="PROSITE" id="PS51914"/>
    </source>
</evidence>
<sequence length="493" mass="55644">MKISHWYMSKGELTSLERCNWCPFGSILAPDRMACEKCPKGTFQNTTIKCEKCRRGYYADKEGSTNCQPCVYGTTDGISCNICPIGTFWVNAGDVWLNETFCRNCPVGTYNYEEGSTSCVKCYGIESTDKKSCTLCPKGTFSINGTKCVNCPKGRYNTEEGSPSCYGCPYDQIANETGSTFCIQCQKGTASVNGTECVPCPPGRFEIFNSCSRCPYNTISNTSGSTSCRPCQQKGWVTNPDQTKCIRNQFVYKYMYANNESVVYDFSDISRSRGSINMLHGRGLTLSFCHAKYYRRCDEGKDGADINFQIQVLKSFHTNRSSDDWWRFERKETYNMGDRFTIEQGDDPKLGFNIVLTNGICVDNKGQTIDRPQQTVVKMKCDEDGGGLSSHFLEEDNKGSDDCQLEIEYRHRMACPQCTCHNYLDGETNGTCWTKRVGGCKFSWYEPLKQERNCSITRGCYKPPPRSSSTRDLYVAQSLTLFVLLKIVHDMVN</sequence>
<name>A0A7M5UKC5_9CNID</name>
<dbReference type="PROSITE" id="PS51914">
    <property type="entry name" value="MRH"/>
    <property type="match status" value="1"/>
</dbReference>
<organism evidence="4 5">
    <name type="scientific">Clytia hemisphaerica</name>
    <dbReference type="NCBI Taxonomy" id="252671"/>
    <lineage>
        <taxon>Eukaryota</taxon>
        <taxon>Metazoa</taxon>
        <taxon>Cnidaria</taxon>
        <taxon>Hydrozoa</taxon>
        <taxon>Hydroidolina</taxon>
        <taxon>Leptothecata</taxon>
        <taxon>Obeliida</taxon>
        <taxon>Clytiidae</taxon>
        <taxon>Clytia</taxon>
    </lineage>
</organism>
<dbReference type="AlphaFoldDB" id="A0A7M5UKC5"/>
<evidence type="ECO:0000256" key="2">
    <source>
        <dbReference type="ARBA" id="ARBA00023157"/>
    </source>
</evidence>
<feature type="domain" description="MRH" evidence="3">
    <location>
        <begin position="258"/>
        <end position="417"/>
    </location>
</feature>
<dbReference type="Gene3D" id="2.10.50.10">
    <property type="entry name" value="Tumor Necrosis Factor Receptor, subunit A, domain 2"/>
    <property type="match status" value="4"/>
</dbReference>
<dbReference type="RefSeq" id="XP_066920594.1">
    <property type="nucleotide sequence ID" value="XM_067064493.1"/>
</dbReference>
<proteinExistence type="predicted"/>
<keyword evidence="1" id="KW-0732">Signal</keyword>
<evidence type="ECO:0000313" key="5">
    <source>
        <dbReference type="Proteomes" id="UP000594262"/>
    </source>
</evidence>
<dbReference type="InterPro" id="IPR009030">
    <property type="entry name" value="Growth_fac_rcpt_cys_sf"/>
</dbReference>
<dbReference type="SMART" id="SM01411">
    <property type="entry name" value="Ephrin_rec_like"/>
    <property type="match status" value="4"/>
</dbReference>
<dbReference type="OrthoDB" id="6515930at2759"/>
<protein>
    <recommendedName>
        <fullName evidence="3">MRH domain-containing protein</fullName>
    </recommendedName>
</protein>
<dbReference type="GeneID" id="136807873"/>
<evidence type="ECO:0000313" key="4">
    <source>
        <dbReference type="EnsemblMetazoa" id="CLYHEMP000481.1"/>
    </source>
</evidence>
<dbReference type="EnsemblMetazoa" id="CLYHEMT000481.1">
    <property type="protein sequence ID" value="CLYHEMP000481.1"/>
    <property type="gene ID" value="CLYHEMG000481"/>
</dbReference>
<reference evidence="4" key="1">
    <citation type="submission" date="2021-01" db="UniProtKB">
        <authorList>
            <consortium name="EnsemblMetazoa"/>
        </authorList>
    </citation>
    <scope>IDENTIFICATION</scope>
</reference>